<accession>D9SQK1</accession>
<dbReference type="EMBL" id="CP002160">
    <property type="protein sequence ID" value="ADL52207.1"/>
    <property type="molecule type" value="Genomic_DNA"/>
</dbReference>
<dbReference type="InterPro" id="IPR035919">
    <property type="entry name" value="EAL_sf"/>
</dbReference>
<feature type="transmembrane region" description="Helical" evidence="1">
    <location>
        <begin position="160"/>
        <end position="181"/>
    </location>
</feature>
<feature type="transmembrane region" description="Helical" evidence="1">
    <location>
        <begin position="261"/>
        <end position="280"/>
    </location>
</feature>
<dbReference type="eggNOG" id="COG5001">
    <property type="taxonomic scope" value="Bacteria"/>
</dbReference>
<dbReference type="AlphaFoldDB" id="D9SQK1"/>
<dbReference type="RefSeq" id="WP_010075449.1">
    <property type="nucleotide sequence ID" value="NC_014393.1"/>
</dbReference>
<dbReference type="Proteomes" id="UP000002730">
    <property type="component" value="Chromosome"/>
</dbReference>
<dbReference type="PROSITE" id="PS50887">
    <property type="entry name" value="GGDEF"/>
    <property type="match status" value="1"/>
</dbReference>
<dbReference type="PANTHER" id="PTHR33121">
    <property type="entry name" value="CYCLIC DI-GMP PHOSPHODIESTERASE PDEF"/>
    <property type="match status" value="1"/>
</dbReference>
<dbReference type="PROSITE" id="PS50883">
    <property type="entry name" value="EAL"/>
    <property type="match status" value="1"/>
</dbReference>
<dbReference type="InterPro" id="IPR000160">
    <property type="entry name" value="GGDEF_dom"/>
</dbReference>
<dbReference type="Gene3D" id="3.20.20.450">
    <property type="entry name" value="EAL domain"/>
    <property type="match status" value="1"/>
</dbReference>
<evidence type="ECO:0000256" key="1">
    <source>
        <dbReference type="SAM" id="Phobius"/>
    </source>
</evidence>
<feature type="domain" description="GGDEF" evidence="3">
    <location>
        <begin position="375"/>
        <end position="509"/>
    </location>
</feature>
<dbReference type="InterPro" id="IPR029787">
    <property type="entry name" value="Nucleotide_cyclase"/>
</dbReference>
<feature type="transmembrane region" description="Helical" evidence="1">
    <location>
        <begin position="223"/>
        <end position="240"/>
    </location>
</feature>
<dbReference type="KEGG" id="ccb:Clocel_2494"/>
<dbReference type="InterPro" id="IPR001633">
    <property type="entry name" value="EAL_dom"/>
</dbReference>
<dbReference type="SMART" id="SM00267">
    <property type="entry name" value="GGDEF"/>
    <property type="match status" value="1"/>
</dbReference>
<evidence type="ECO:0000259" key="3">
    <source>
        <dbReference type="PROSITE" id="PS50887"/>
    </source>
</evidence>
<dbReference type="InterPro" id="IPR043128">
    <property type="entry name" value="Rev_trsase/Diguanyl_cyclase"/>
</dbReference>
<reference evidence="4 5" key="1">
    <citation type="submission" date="2010-08" db="EMBL/GenBank/DDBJ databases">
        <title>Complete sequence of Clostridium cellulovorans 743B.</title>
        <authorList>
            <consortium name="US DOE Joint Genome Institute"/>
            <person name="Lucas S."/>
            <person name="Copeland A."/>
            <person name="Lapidus A."/>
            <person name="Cheng J.-F."/>
            <person name="Bruce D."/>
            <person name="Goodwin L."/>
            <person name="Pitluck S."/>
            <person name="Chertkov O."/>
            <person name="Detter J.C."/>
            <person name="Han C."/>
            <person name="Tapia R."/>
            <person name="Land M."/>
            <person name="Hauser L."/>
            <person name="Chang Y.-J."/>
            <person name="Jeffries C."/>
            <person name="Kyrpides N."/>
            <person name="Ivanova N."/>
            <person name="Mikhailova N."/>
            <person name="Hemme C.L."/>
            <person name="Woyke T."/>
        </authorList>
    </citation>
    <scope>NUCLEOTIDE SEQUENCE [LARGE SCALE GENOMIC DNA]</scope>
    <source>
        <strain evidence="5">ATCC 35296 / DSM 3052 / OCM 3 / 743B</strain>
    </source>
</reference>
<keyword evidence="1" id="KW-1133">Transmembrane helix</keyword>
<evidence type="ECO:0000313" key="4">
    <source>
        <dbReference type="EMBL" id="ADL52207.1"/>
    </source>
</evidence>
<gene>
    <name evidence="4" type="ordered locus">Clocel_2494</name>
</gene>
<dbReference type="HOGENOM" id="CLU_000445_129_3_9"/>
<dbReference type="SMART" id="SM00052">
    <property type="entry name" value="EAL"/>
    <property type="match status" value="1"/>
</dbReference>
<evidence type="ECO:0000259" key="2">
    <source>
        <dbReference type="PROSITE" id="PS50883"/>
    </source>
</evidence>
<dbReference type="NCBIfam" id="TIGR00254">
    <property type="entry name" value="GGDEF"/>
    <property type="match status" value="1"/>
</dbReference>
<dbReference type="SUPFAM" id="SSF55073">
    <property type="entry name" value="Nucleotide cyclase"/>
    <property type="match status" value="1"/>
</dbReference>
<dbReference type="Pfam" id="PF00990">
    <property type="entry name" value="GGDEF"/>
    <property type="match status" value="1"/>
</dbReference>
<feature type="transmembrane region" description="Helical" evidence="1">
    <location>
        <begin position="7"/>
        <end position="24"/>
    </location>
</feature>
<dbReference type="Gene3D" id="3.30.70.270">
    <property type="match status" value="1"/>
</dbReference>
<dbReference type="CDD" id="cd01949">
    <property type="entry name" value="GGDEF"/>
    <property type="match status" value="1"/>
</dbReference>
<keyword evidence="1" id="KW-0812">Transmembrane</keyword>
<dbReference type="STRING" id="573061.Clocel_2494"/>
<dbReference type="InterPro" id="IPR050706">
    <property type="entry name" value="Cyclic-di-GMP_PDE-like"/>
</dbReference>
<feature type="transmembrane region" description="Helical" evidence="1">
    <location>
        <begin position="60"/>
        <end position="81"/>
    </location>
</feature>
<feature type="transmembrane region" description="Helical" evidence="1">
    <location>
        <begin position="193"/>
        <end position="211"/>
    </location>
</feature>
<keyword evidence="5" id="KW-1185">Reference proteome</keyword>
<evidence type="ECO:0000313" key="5">
    <source>
        <dbReference type="Proteomes" id="UP000002730"/>
    </source>
</evidence>
<feature type="transmembrane region" description="Helical" evidence="1">
    <location>
        <begin position="93"/>
        <end position="116"/>
    </location>
</feature>
<dbReference type="PANTHER" id="PTHR33121:SF70">
    <property type="entry name" value="SIGNALING PROTEIN YKOW"/>
    <property type="match status" value="1"/>
</dbReference>
<sequence>MYINKRYIKIGSLTILFIIYIYTLILKSDIWGNILSPIVAFMSAAIIWQESKKIIAYQLIWRQLFFVAFSWGLVDLAWLIVEEFLSVKPDSLAIFMYLYLLSNIFIAAACTMYFYYSVKKWNLIQLILDTIAVGSLIFFTTWSLVSDEINVRYLLNNELISTFLCFITDLFSITILAIIYISSKRKNFNKVRVLIVSSIIIYSLSDLYYVYLDFTDKYDANTLIDGFFMLSIVLFAFATMEKAKDPSLSIMSIDMELPENYGRSNRLILLFIVPPILYFFKVINSFVLFHIVSILIVYSLFRKYVQLAIRNVYLLKREKSMTDVLEQLVKERTKELVNANNILENLSKKDVLTGLYNRRYFIEYIDSLIEASESSKFSVICIDLDRFKAINDAHGHEIGDKVLVEVAARLQKWCPSDVKISRAGGDEFTILVEGDNSFYSLRLYCEEIVELCRKTIEISPYTFHVGVSLGIASYPNDSLDRETLMKYADIAMYNCKKNYIGPRYTFFDDTISAEIQRKHSIELLLQEIDFDKEFQLFYQPQYRISDDSLVGMEALLRWNNPKNGFISPGEFIPIAEETFLIMKIGEWVINEALKQIRIWNEKYNLNLVVGINMSPKQIITDKFVENLMNKIEAKKITPKWIDIEITETSAMSSNESMEKILEKLATIGISISIDDFGTGYSSLSYIKRFDIDRLKIAKELVDNIYNDHNTLLIVKAIIMMAKGMGLKAIAEGVEEESQLEMLKELECDEIQGYLYGRPVSAEVFEQEHIIKHLS</sequence>
<name>D9SQK1_CLOC7</name>
<keyword evidence="1" id="KW-0472">Membrane</keyword>
<dbReference type="GO" id="GO:0071111">
    <property type="term" value="F:cyclic-guanylate-specific phosphodiesterase activity"/>
    <property type="evidence" value="ECO:0007669"/>
    <property type="project" value="InterPro"/>
</dbReference>
<protein>
    <submittedName>
        <fullName evidence="4">Diguanylate cyclase/phosphodiesterase</fullName>
    </submittedName>
</protein>
<organism evidence="4 5">
    <name type="scientific">Clostridium cellulovorans (strain ATCC 35296 / DSM 3052 / OCM 3 / 743B)</name>
    <dbReference type="NCBI Taxonomy" id="573061"/>
    <lineage>
        <taxon>Bacteria</taxon>
        <taxon>Bacillati</taxon>
        <taxon>Bacillota</taxon>
        <taxon>Clostridia</taxon>
        <taxon>Eubacteriales</taxon>
        <taxon>Clostridiaceae</taxon>
        <taxon>Clostridium</taxon>
    </lineage>
</organism>
<dbReference type="OrthoDB" id="9762141at2"/>
<proteinExistence type="predicted"/>
<feature type="transmembrane region" description="Helical" evidence="1">
    <location>
        <begin position="30"/>
        <end position="48"/>
    </location>
</feature>
<feature type="transmembrane region" description="Helical" evidence="1">
    <location>
        <begin position="123"/>
        <end position="145"/>
    </location>
</feature>
<dbReference type="CDD" id="cd01948">
    <property type="entry name" value="EAL"/>
    <property type="match status" value="1"/>
</dbReference>
<dbReference type="Pfam" id="PF00563">
    <property type="entry name" value="EAL"/>
    <property type="match status" value="1"/>
</dbReference>
<dbReference type="SUPFAM" id="SSF141868">
    <property type="entry name" value="EAL domain-like"/>
    <property type="match status" value="1"/>
</dbReference>
<feature type="domain" description="EAL" evidence="2">
    <location>
        <begin position="518"/>
        <end position="772"/>
    </location>
</feature>